<evidence type="ECO:0000256" key="5">
    <source>
        <dbReference type="ARBA" id="ARBA00022694"/>
    </source>
</evidence>
<feature type="region of interest" description="Disordered" evidence="11">
    <location>
        <begin position="360"/>
        <end position="381"/>
    </location>
</feature>
<organism evidence="13 14">
    <name type="scientific">Chloropicon roscoffensis</name>
    <dbReference type="NCBI Taxonomy" id="1461544"/>
    <lineage>
        <taxon>Eukaryota</taxon>
        <taxon>Viridiplantae</taxon>
        <taxon>Chlorophyta</taxon>
        <taxon>Chloropicophyceae</taxon>
        <taxon>Chloropicales</taxon>
        <taxon>Chloropicaceae</taxon>
        <taxon>Chloropicon</taxon>
    </lineage>
</organism>
<evidence type="ECO:0000313" key="14">
    <source>
        <dbReference type="Proteomes" id="UP001472866"/>
    </source>
</evidence>
<comment type="similarity">
    <text evidence="3">Belongs to the RNase Z family.</text>
</comment>
<feature type="region of interest" description="Disordered" evidence="11">
    <location>
        <begin position="168"/>
        <end position="190"/>
    </location>
</feature>
<keyword evidence="14" id="KW-1185">Reference proteome</keyword>
<name>A0AAX4P452_9CHLO</name>
<dbReference type="AlphaFoldDB" id="A0AAX4P452"/>
<dbReference type="Proteomes" id="UP001472866">
    <property type="component" value="Chromosome 03"/>
</dbReference>
<accession>A0AAX4P452</accession>
<evidence type="ECO:0000256" key="11">
    <source>
        <dbReference type="SAM" id="MobiDB-lite"/>
    </source>
</evidence>
<keyword evidence="8" id="KW-0255">Endonuclease</keyword>
<evidence type="ECO:0000256" key="9">
    <source>
        <dbReference type="ARBA" id="ARBA00022801"/>
    </source>
</evidence>
<evidence type="ECO:0000256" key="4">
    <source>
        <dbReference type="ARBA" id="ARBA00012477"/>
    </source>
</evidence>
<protein>
    <recommendedName>
        <fullName evidence="4">ribonuclease Z</fullName>
        <ecNumber evidence="4">3.1.26.11</ecNumber>
    </recommendedName>
</protein>
<dbReference type="InterPro" id="IPR036866">
    <property type="entry name" value="RibonucZ/Hydroxyglut_hydro"/>
</dbReference>
<dbReference type="GO" id="GO:0005739">
    <property type="term" value="C:mitochondrion"/>
    <property type="evidence" value="ECO:0007669"/>
    <property type="project" value="TreeGrafter"/>
</dbReference>
<dbReference type="CDD" id="cd07718">
    <property type="entry name" value="RNaseZ_ELAC1_ELAC2-C-term-like_MBL-fold"/>
    <property type="match status" value="1"/>
</dbReference>
<evidence type="ECO:0000256" key="10">
    <source>
        <dbReference type="ARBA" id="ARBA00022833"/>
    </source>
</evidence>
<keyword evidence="5" id="KW-0819">tRNA processing</keyword>
<dbReference type="Pfam" id="PF12706">
    <property type="entry name" value="Lactamase_B_2"/>
    <property type="match status" value="1"/>
</dbReference>
<dbReference type="SUPFAM" id="SSF56281">
    <property type="entry name" value="Metallo-hydrolase/oxidoreductase"/>
    <property type="match status" value="1"/>
</dbReference>
<evidence type="ECO:0000256" key="7">
    <source>
        <dbReference type="ARBA" id="ARBA00022723"/>
    </source>
</evidence>
<evidence type="ECO:0000256" key="2">
    <source>
        <dbReference type="ARBA" id="ARBA00001947"/>
    </source>
</evidence>
<proteinExistence type="inferred from homology"/>
<evidence type="ECO:0000256" key="6">
    <source>
        <dbReference type="ARBA" id="ARBA00022722"/>
    </source>
</evidence>
<evidence type="ECO:0000313" key="13">
    <source>
        <dbReference type="EMBL" id="WZN61077.1"/>
    </source>
</evidence>
<dbReference type="GO" id="GO:1990180">
    <property type="term" value="P:mitochondrial tRNA 3'-end processing"/>
    <property type="evidence" value="ECO:0007669"/>
    <property type="project" value="TreeGrafter"/>
</dbReference>
<comment type="catalytic activity">
    <reaction evidence="1">
        <text>Endonucleolytic cleavage of RNA, removing extra 3' nucleotides from tRNA precursor, generating 3' termini of tRNAs. A 3'-hydroxy group is left at the tRNA terminus and a 5'-phosphoryl group is left at the trailer molecule.</text>
        <dbReference type="EC" id="3.1.26.11"/>
    </reaction>
</comment>
<sequence length="719" mass="76690">MASKPCARLCVIRAEGDGVDPVLVVQVEKGSWCKLNHGTAVGPPQYLFGAPEGLSRLMLTHRRILGEGGPPLPSPSLKAVFVSGLEPEHAGGLVGLFLRLKADGHEKLHLFGPRGITDPMVFSCENIARWGHPHVLVTEHNLGDCCRGTLAYSDNLLSVLVSTADPSERWDGLDDPESGPPRPDLSNFARVGDTPVCSSRGRQDPGPSGPILAHCLRLKRTGMVAVVVDCGTEAEAIRLRGGGLWAALAAMGEGKVRLVLHRARWEVVETAGYRELVRALPGARHVSMRSRGGTEFGFTGSLGTLLRLGEVDGTAFGPPAASAVKEGSAPEGAVEALGGRFSAFALHDDGTCELEPGGEGCTKAEEVPGPSTAGGRDGRVERAERPAVAEVGGNRGAAAILRDSILGRGPAPKRPRVAGPIEGLPSVTFLGTGCAEPSKYRGSTGILVEWAHGSVLLDCGEGAWGQMVRLFGEEGARKRASRLACVWVSHKHADHLLGLASLLRNRPVEAPRVLLVGPHVANRYLRSLGAALGTRGGGYLFKHHTHLARDARTFSDFFRGTGLESLTSVPVVHCKDAWACVLRHRDGWKVSFSGDTRPCDEFVVASRGSDLLIHEATFESKYSAHAHKKRHCTISEALRVSDEVGAGLTVLTHFSQRYPRVPDELHEAVTGSPGGLEARRVCVAFDGMKVEGNRLGEYTEMARRVSEALREAEAEGNKE</sequence>
<dbReference type="InterPro" id="IPR047151">
    <property type="entry name" value="RNZ2-like"/>
</dbReference>
<comment type="cofactor">
    <cofactor evidence="2">
        <name>Zn(2+)</name>
        <dbReference type="ChEBI" id="CHEBI:29105"/>
    </cofactor>
</comment>
<reference evidence="13 14" key="1">
    <citation type="submission" date="2024-03" db="EMBL/GenBank/DDBJ databases">
        <title>Complete genome sequence of the green alga Chloropicon roscoffensis RCC1871.</title>
        <authorList>
            <person name="Lemieux C."/>
            <person name="Pombert J.-F."/>
            <person name="Otis C."/>
            <person name="Turmel M."/>
        </authorList>
    </citation>
    <scope>NUCLEOTIDE SEQUENCE [LARGE SCALE GENOMIC DNA]</scope>
    <source>
        <strain evidence="13 14">RCC1871</strain>
    </source>
</reference>
<feature type="domain" description="Metallo-beta-lactamase" evidence="12">
    <location>
        <begin position="455"/>
        <end position="654"/>
    </location>
</feature>
<evidence type="ECO:0000256" key="3">
    <source>
        <dbReference type="ARBA" id="ARBA00007823"/>
    </source>
</evidence>
<evidence type="ECO:0000256" key="1">
    <source>
        <dbReference type="ARBA" id="ARBA00000402"/>
    </source>
</evidence>
<dbReference type="PANTHER" id="PTHR12553">
    <property type="entry name" value="ZINC PHOSPHODIESTERASE ELAC PROTEIN 2"/>
    <property type="match status" value="1"/>
</dbReference>
<dbReference type="PANTHER" id="PTHR12553:SF70">
    <property type="entry name" value="RIBONUCLEASE Z"/>
    <property type="match status" value="1"/>
</dbReference>
<dbReference type="InterPro" id="IPR001279">
    <property type="entry name" value="Metallo-B-lactamas"/>
</dbReference>
<dbReference type="Gene3D" id="3.60.15.10">
    <property type="entry name" value="Ribonuclease Z/Hydroxyacylglutathione hydrolase-like"/>
    <property type="match status" value="2"/>
</dbReference>
<evidence type="ECO:0000256" key="8">
    <source>
        <dbReference type="ARBA" id="ARBA00022759"/>
    </source>
</evidence>
<dbReference type="GO" id="GO:0046872">
    <property type="term" value="F:metal ion binding"/>
    <property type="evidence" value="ECO:0007669"/>
    <property type="project" value="UniProtKB-KW"/>
</dbReference>
<evidence type="ECO:0000259" key="12">
    <source>
        <dbReference type="Pfam" id="PF12706"/>
    </source>
</evidence>
<keyword evidence="9" id="KW-0378">Hydrolase</keyword>
<keyword evidence="7" id="KW-0479">Metal-binding</keyword>
<keyword evidence="6" id="KW-0540">Nuclease</keyword>
<dbReference type="GO" id="GO:0042781">
    <property type="term" value="F:3'-tRNA processing endoribonuclease activity"/>
    <property type="evidence" value="ECO:0007669"/>
    <property type="project" value="UniProtKB-EC"/>
</dbReference>
<dbReference type="EMBL" id="CP151503">
    <property type="protein sequence ID" value="WZN61077.1"/>
    <property type="molecule type" value="Genomic_DNA"/>
</dbReference>
<dbReference type="EC" id="3.1.26.11" evidence="4"/>
<keyword evidence="10" id="KW-0862">Zinc</keyword>
<gene>
    <name evidence="13" type="ORF">HKI87_03g26110</name>
</gene>